<dbReference type="GO" id="GO:0016746">
    <property type="term" value="F:acyltransferase activity"/>
    <property type="evidence" value="ECO:0007669"/>
    <property type="project" value="UniProtKB-KW"/>
</dbReference>
<protein>
    <submittedName>
        <fullName evidence="2">GNAT family N-acetyltransferase</fullName>
        <ecNumber evidence="2">2.3.1.-</ecNumber>
    </submittedName>
</protein>
<gene>
    <name evidence="2" type="ORF">KQI88_07840</name>
</gene>
<dbReference type="CDD" id="cd04301">
    <property type="entry name" value="NAT_SF"/>
    <property type="match status" value="1"/>
</dbReference>
<dbReference type="PROSITE" id="PS51186">
    <property type="entry name" value="GNAT"/>
    <property type="match status" value="1"/>
</dbReference>
<accession>A0ABS6G1H2</accession>
<dbReference type="PANTHER" id="PTHR43415">
    <property type="entry name" value="SPERMIDINE N(1)-ACETYLTRANSFERASE"/>
    <property type="match status" value="1"/>
</dbReference>
<name>A0ABS6G1H2_9FIRM</name>
<dbReference type="RefSeq" id="WP_216416011.1">
    <property type="nucleotide sequence ID" value="NZ_JAHLQK010000003.1"/>
</dbReference>
<evidence type="ECO:0000259" key="1">
    <source>
        <dbReference type="PROSITE" id="PS51186"/>
    </source>
</evidence>
<dbReference type="EMBL" id="JAHLQK010000003">
    <property type="protein sequence ID" value="MBU5676325.1"/>
    <property type="molecule type" value="Genomic_DNA"/>
</dbReference>
<reference evidence="2 3" key="1">
    <citation type="submission" date="2021-06" db="EMBL/GenBank/DDBJ databases">
        <authorList>
            <person name="Sun Q."/>
            <person name="Li D."/>
        </authorList>
    </citation>
    <scope>NUCLEOTIDE SEQUENCE [LARGE SCALE GENOMIC DNA]</scope>
    <source>
        <strain evidence="2 3">MSJ-5</strain>
    </source>
</reference>
<feature type="domain" description="N-acetyltransferase" evidence="1">
    <location>
        <begin position="21"/>
        <end position="186"/>
    </location>
</feature>
<dbReference type="Pfam" id="PF00583">
    <property type="entry name" value="Acetyltransf_1"/>
    <property type="match status" value="1"/>
</dbReference>
<keyword evidence="2" id="KW-0808">Transferase</keyword>
<evidence type="ECO:0000313" key="2">
    <source>
        <dbReference type="EMBL" id="MBU5676325.1"/>
    </source>
</evidence>
<sequence>MSKDLSSYILNEKQLKNGNQLILRKPMIEDAEKIIEYLNIVGGESDNLLFGKDEFHLTIEQEKEYIINLNNNPNVLMVLGIVEDNIVSIAQISSSNRKRIAHNSEIAISVRKDYWGNGIGSAMMQELIRFAKEYGTIRNISLGVRASNKNAIILYEKFGFQKIGLHKNYFNVNGSFDDEILMDLYI</sequence>
<dbReference type="PANTHER" id="PTHR43415:SF3">
    <property type="entry name" value="GNAT-FAMILY ACETYLTRANSFERASE"/>
    <property type="match status" value="1"/>
</dbReference>
<comment type="caution">
    <text evidence="2">The sequence shown here is derived from an EMBL/GenBank/DDBJ whole genome shotgun (WGS) entry which is preliminary data.</text>
</comment>
<dbReference type="EC" id="2.3.1.-" evidence="2"/>
<organism evidence="2 3">
    <name type="scientific">Alkaliphilus flagellatus</name>
    <dbReference type="NCBI Taxonomy" id="2841507"/>
    <lineage>
        <taxon>Bacteria</taxon>
        <taxon>Bacillati</taxon>
        <taxon>Bacillota</taxon>
        <taxon>Clostridia</taxon>
        <taxon>Peptostreptococcales</taxon>
        <taxon>Natronincolaceae</taxon>
        <taxon>Alkaliphilus</taxon>
    </lineage>
</organism>
<keyword evidence="3" id="KW-1185">Reference proteome</keyword>
<keyword evidence="2" id="KW-0012">Acyltransferase</keyword>
<evidence type="ECO:0000313" key="3">
    <source>
        <dbReference type="Proteomes" id="UP000779508"/>
    </source>
</evidence>
<proteinExistence type="predicted"/>
<dbReference type="Proteomes" id="UP000779508">
    <property type="component" value="Unassembled WGS sequence"/>
</dbReference>
<dbReference type="InterPro" id="IPR000182">
    <property type="entry name" value="GNAT_dom"/>
</dbReference>